<evidence type="ECO:0000256" key="1">
    <source>
        <dbReference type="ARBA" id="ARBA00006734"/>
    </source>
</evidence>
<proteinExistence type="inferred from homology"/>
<dbReference type="InterPro" id="IPR002088">
    <property type="entry name" value="Prenyl_trans_a"/>
</dbReference>
<dbReference type="PANTHER" id="PTHR11129:SF2">
    <property type="entry name" value="GERANYLGERANYL TRANSFERASE TYPE-2 SUBUNIT ALPHA"/>
    <property type="match status" value="1"/>
</dbReference>
<keyword evidence="4 9" id="KW-0637">Prenyltransferase</keyword>
<dbReference type="GO" id="GO:0097354">
    <property type="term" value="P:prenylation"/>
    <property type="evidence" value="ECO:0007669"/>
    <property type="project" value="UniProtKB-UniRule"/>
</dbReference>
<evidence type="ECO:0000256" key="7">
    <source>
        <dbReference type="ARBA" id="ARBA00031267"/>
    </source>
</evidence>
<dbReference type="PROSITE" id="PS51147">
    <property type="entry name" value="PFTA"/>
    <property type="match status" value="5"/>
</dbReference>
<keyword evidence="11" id="KW-1185">Reference proteome</keyword>
<dbReference type="FunFam" id="1.25.40.120:FF:000035">
    <property type="entry name" value="Geranylgeranyl transferase type-2 subunit alpha"/>
    <property type="match status" value="1"/>
</dbReference>
<dbReference type="InterPro" id="IPR032675">
    <property type="entry name" value="LRR_dom_sf"/>
</dbReference>
<dbReference type="Gene3D" id="2.60.40.1130">
    <property type="entry name" value="Rab geranylgeranyltransferase alpha-subunit, insert domain"/>
    <property type="match status" value="1"/>
</dbReference>
<dbReference type="STRING" id="32264.T1KVM9"/>
<dbReference type="EMBL" id="CAEY01000613">
    <property type="status" value="NOT_ANNOTATED_CDS"/>
    <property type="molecule type" value="Genomic_DNA"/>
</dbReference>
<dbReference type="AlphaFoldDB" id="T1KVM9"/>
<evidence type="ECO:0000313" key="11">
    <source>
        <dbReference type="Proteomes" id="UP000015104"/>
    </source>
</evidence>
<evidence type="ECO:0000256" key="5">
    <source>
        <dbReference type="ARBA" id="ARBA00022679"/>
    </source>
</evidence>
<dbReference type="GO" id="GO:0004663">
    <property type="term" value="F:Rab geranylgeranyltransferase activity"/>
    <property type="evidence" value="ECO:0007669"/>
    <property type="project" value="UniProtKB-UniRule"/>
</dbReference>
<comment type="catalytic activity">
    <reaction evidence="8 9">
        <text>geranylgeranyl diphosphate + L-cysteinyl-[protein] = S-geranylgeranyl-L-cysteinyl-[protein] + diphosphate</text>
        <dbReference type="Rhea" id="RHEA:21240"/>
        <dbReference type="Rhea" id="RHEA-COMP:10131"/>
        <dbReference type="Rhea" id="RHEA-COMP:11537"/>
        <dbReference type="ChEBI" id="CHEBI:29950"/>
        <dbReference type="ChEBI" id="CHEBI:33019"/>
        <dbReference type="ChEBI" id="CHEBI:57533"/>
        <dbReference type="ChEBI" id="CHEBI:86021"/>
        <dbReference type="EC" id="2.5.1.60"/>
    </reaction>
</comment>
<evidence type="ECO:0000256" key="4">
    <source>
        <dbReference type="ARBA" id="ARBA00022602"/>
    </source>
</evidence>
<evidence type="ECO:0000256" key="9">
    <source>
        <dbReference type="RuleBase" id="RU367120"/>
    </source>
</evidence>
<protein>
    <recommendedName>
        <fullName evidence="3 9">Geranylgeranyl transferase type-2 subunit alpha</fullName>
        <ecNumber evidence="2 9">2.5.1.60</ecNumber>
    </recommendedName>
    <alternativeName>
        <fullName evidence="7 9">Geranylgeranyl transferase type II subunit alpha</fullName>
    </alternativeName>
</protein>
<dbReference type="SUPFAM" id="SSF48439">
    <property type="entry name" value="Protein prenylyltransferase"/>
    <property type="match status" value="1"/>
</dbReference>
<dbReference type="InterPro" id="IPR001611">
    <property type="entry name" value="Leu-rich_rpt"/>
</dbReference>
<evidence type="ECO:0000256" key="6">
    <source>
        <dbReference type="ARBA" id="ARBA00022737"/>
    </source>
</evidence>
<evidence type="ECO:0000256" key="3">
    <source>
        <dbReference type="ARBA" id="ARBA00014772"/>
    </source>
</evidence>
<dbReference type="EnsemblMetazoa" id="tetur23g01230.1">
    <property type="protein sequence ID" value="tetur23g01230.1"/>
    <property type="gene ID" value="tetur23g01230"/>
</dbReference>
<organism evidence="10 11">
    <name type="scientific">Tetranychus urticae</name>
    <name type="common">Two-spotted spider mite</name>
    <dbReference type="NCBI Taxonomy" id="32264"/>
    <lineage>
        <taxon>Eukaryota</taxon>
        <taxon>Metazoa</taxon>
        <taxon>Ecdysozoa</taxon>
        <taxon>Arthropoda</taxon>
        <taxon>Chelicerata</taxon>
        <taxon>Arachnida</taxon>
        <taxon>Acari</taxon>
        <taxon>Acariformes</taxon>
        <taxon>Trombidiformes</taxon>
        <taxon>Prostigmata</taxon>
        <taxon>Eleutherengona</taxon>
        <taxon>Raphignathae</taxon>
        <taxon>Tetranychoidea</taxon>
        <taxon>Tetranychidae</taxon>
        <taxon>Tetranychus</taxon>
    </lineage>
</organism>
<keyword evidence="6" id="KW-0677">Repeat</keyword>
<dbReference type="HOGENOM" id="CLU_031996_3_2_1"/>
<comment type="similarity">
    <text evidence="1 9">Belongs to the protein prenyltransferase subunit alpha family.</text>
</comment>
<dbReference type="EC" id="2.5.1.60" evidence="2 9"/>
<evidence type="ECO:0000256" key="2">
    <source>
        <dbReference type="ARBA" id="ARBA00012656"/>
    </source>
</evidence>
<dbReference type="SUPFAM" id="SSF52058">
    <property type="entry name" value="L domain-like"/>
    <property type="match status" value="1"/>
</dbReference>
<reference evidence="10" key="2">
    <citation type="submission" date="2015-06" db="UniProtKB">
        <authorList>
            <consortium name="EnsemblMetazoa"/>
        </authorList>
    </citation>
    <scope>IDENTIFICATION</scope>
</reference>
<evidence type="ECO:0000256" key="8">
    <source>
        <dbReference type="ARBA" id="ARBA00047658"/>
    </source>
</evidence>
<accession>T1KVM9</accession>
<dbReference type="PANTHER" id="PTHR11129">
    <property type="entry name" value="PROTEIN FARNESYLTRANSFERASE ALPHA SUBUNIT/RAB GERANYLGERANYL TRANSFERASE ALPHA SUBUNIT"/>
    <property type="match status" value="1"/>
</dbReference>
<dbReference type="Pfam" id="PF01239">
    <property type="entry name" value="PPTA"/>
    <property type="match status" value="5"/>
</dbReference>
<keyword evidence="5 9" id="KW-0808">Transferase</keyword>
<name>T1KVM9_TETUR</name>
<comment type="function">
    <text evidence="9">Catalyzes the transfer of a geranyl-geranyl moiety from geranyl-geranyl pyrophosphate to cysteines occuring in specific C-terminal amino acid sequences.</text>
</comment>
<dbReference type="Proteomes" id="UP000015104">
    <property type="component" value="Unassembled WGS sequence"/>
</dbReference>
<reference evidence="11" key="1">
    <citation type="submission" date="2011-08" db="EMBL/GenBank/DDBJ databases">
        <authorList>
            <person name="Rombauts S."/>
        </authorList>
    </citation>
    <scope>NUCLEOTIDE SEQUENCE</scope>
    <source>
        <strain evidence="11">London</strain>
    </source>
</reference>
<dbReference type="eggNOG" id="KOG0529">
    <property type="taxonomic scope" value="Eukaryota"/>
</dbReference>
<evidence type="ECO:0000313" key="10">
    <source>
        <dbReference type="EnsemblMetazoa" id="tetur23g01230.1"/>
    </source>
</evidence>
<dbReference type="Gene3D" id="3.80.10.10">
    <property type="entry name" value="Ribonuclease Inhibitor"/>
    <property type="match status" value="1"/>
</dbReference>
<dbReference type="GO" id="GO:0005968">
    <property type="term" value="C:Rab-protein geranylgeranyltransferase complex"/>
    <property type="evidence" value="ECO:0007669"/>
    <property type="project" value="TreeGrafter"/>
</dbReference>
<sequence length="587" mass="68738">MHGRVKVKAPAEIQAERAREERALAAKFTADLDKAWSKRSNQCFDEEALKLTGRILLQNADYQTIWNFRREIILHWKDHGLPKKVPEPVKLDNCDDQKQDLVISGDAIGDNNQNNDGVSGASILEMEKVYMEELKFTSSCLIKHPKSYGTWYHRRYIILLMQNPPFKEEIQACDHFLDLDERNFHCWDYRRFICNCGKIDPQNELQFTQRKIAQNFSNFSSFYYRSSLLTMAHQEKILNINDVWNSEYETVSNAIFVDPNDQSPWFYHKWLLAVDQLINYQHSKPDSFIHKIVFDKSNGRMIYQFHKPLRRPPFIESSFTTDDDQNVTLTNIEWKKIEPLSSYIWYHQIGNYSIKQVNFNFEGKDFAINLNNLDSESNLKISIVSEMPRTNTSNPESKLDENKLRNLNLLLELEPDNKWINLTLALIKGGPDETAFNKLIAVDNLRCNYYNDQKSKQIWESHVKDNQLNPRLTLNDRHLTCLYFTNNLTHLRYLDLSNNDFLKISKSFNTLILLETLIMDKNKISMVDKDFEMLSLKKLSIKNNCIKNFNLIEPVKNCPLLQILDVTGNNIDQKETSILPSSLEIVI</sequence>
<dbReference type="PROSITE" id="PS51450">
    <property type="entry name" value="LRR"/>
    <property type="match status" value="1"/>
</dbReference>
<dbReference type="Gene3D" id="1.25.40.120">
    <property type="entry name" value="Protein prenylyltransferase"/>
    <property type="match status" value="1"/>
</dbReference>